<dbReference type="Proteomes" id="UP001604336">
    <property type="component" value="Unassembled WGS sequence"/>
</dbReference>
<keyword evidence="3" id="KW-1185">Reference proteome</keyword>
<comment type="caution">
    <text evidence="2">The sequence shown here is derived from an EMBL/GenBank/DDBJ whole genome shotgun (WGS) entry which is preliminary data.</text>
</comment>
<evidence type="ECO:0000256" key="1">
    <source>
        <dbReference type="SAM" id="MobiDB-lite"/>
    </source>
</evidence>
<accession>A0ABD1TZY4</accession>
<proteinExistence type="predicted"/>
<organism evidence="2 3">
    <name type="scientific">Abeliophyllum distichum</name>
    <dbReference type="NCBI Taxonomy" id="126358"/>
    <lineage>
        <taxon>Eukaryota</taxon>
        <taxon>Viridiplantae</taxon>
        <taxon>Streptophyta</taxon>
        <taxon>Embryophyta</taxon>
        <taxon>Tracheophyta</taxon>
        <taxon>Spermatophyta</taxon>
        <taxon>Magnoliopsida</taxon>
        <taxon>eudicotyledons</taxon>
        <taxon>Gunneridae</taxon>
        <taxon>Pentapetalae</taxon>
        <taxon>asterids</taxon>
        <taxon>lamiids</taxon>
        <taxon>Lamiales</taxon>
        <taxon>Oleaceae</taxon>
        <taxon>Forsythieae</taxon>
        <taxon>Abeliophyllum</taxon>
    </lineage>
</organism>
<dbReference type="EMBL" id="JBFOLK010000004">
    <property type="protein sequence ID" value="KAL2518304.1"/>
    <property type="molecule type" value="Genomic_DNA"/>
</dbReference>
<feature type="region of interest" description="Disordered" evidence="1">
    <location>
        <begin position="42"/>
        <end position="67"/>
    </location>
</feature>
<protein>
    <submittedName>
        <fullName evidence="2">Uncharacterized protein</fullName>
    </submittedName>
</protein>
<feature type="compositionally biased region" description="Polar residues" evidence="1">
    <location>
        <begin position="53"/>
        <end position="65"/>
    </location>
</feature>
<reference evidence="3" key="1">
    <citation type="submission" date="2024-07" db="EMBL/GenBank/DDBJ databases">
        <title>Two chromosome-level genome assemblies of Korean endemic species Abeliophyllum distichum and Forsythia ovata (Oleaceae).</title>
        <authorList>
            <person name="Jang H."/>
        </authorList>
    </citation>
    <scope>NUCLEOTIDE SEQUENCE [LARGE SCALE GENOMIC DNA]</scope>
</reference>
<name>A0ABD1TZY4_9LAMI</name>
<evidence type="ECO:0000313" key="3">
    <source>
        <dbReference type="Proteomes" id="UP001604336"/>
    </source>
</evidence>
<gene>
    <name evidence="2" type="ORF">Adt_14551</name>
</gene>
<evidence type="ECO:0000313" key="2">
    <source>
        <dbReference type="EMBL" id="KAL2518304.1"/>
    </source>
</evidence>
<sequence length="114" mass="12440">MEVMVQAILHSSHLTGSSHPMSLRPRISDGVSLEALTLRRFGRPTGRGHFPSRETQQSQVASSGASLDESAIAKEVLGERRGHVRGVGRVIKGNSFPRFDLCIEGPRRNIPSIL</sequence>
<dbReference type="AlphaFoldDB" id="A0ABD1TZY4"/>